<accession>A0AC61QMP8</accession>
<dbReference type="Proteomes" id="UP000308886">
    <property type="component" value="Unassembled WGS sequence"/>
</dbReference>
<sequence length="154" mass="18235">MEMKLSMFYVSLVLGRTGKVAEIEEIGKLMLEYFKDKSYSEDVEIYEIDLTCIGDEWDKKMVARPKYYRDKTITPPKGMEYFDSIRIVRKYICGIALDKSFAYTSKEEGYNIIAHTVMDFLEQLKYPIAIRKSFDKERFNNDMREFFRSIGCDV</sequence>
<protein>
    <submittedName>
        <fullName evidence="1">Uncharacterized protein</fullName>
    </submittedName>
</protein>
<proteinExistence type="predicted"/>
<evidence type="ECO:0000313" key="2">
    <source>
        <dbReference type="Proteomes" id="UP000308886"/>
    </source>
</evidence>
<evidence type="ECO:0000313" key="1">
    <source>
        <dbReference type="EMBL" id="TGX80589.1"/>
    </source>
</evidence>
<keyword evidence="2" id="KW-1185">Reference proteome</keyword>
<dbReference type="EMBL" id="SRZC01000024">
    <property type="protein sequence ID" value="TGX80589.1"/>
    <property type="molecule type" value="Genomic_DNA"/>
</dbReference>
<organism evidence="1 2">
    <name type="scientific">Palleniella muris</name>
    <dbReference type="NCBI Taxonomy" id="3038145"/>
    <lineage>
        <taxon>Bacteria</taxon>
        <taxon>Pseudomonadati</taxon>
        <taxon>Bacteroidota</taxon>
        <taxon>Bacteroidia</taxon>
        <taxon>Bacteroidales</taxon>
        <taxon>Prevotellaceae</taxon>
        <taxon>Palleniella</taxon>
    </lineage>
</organism>
<gene>
    <name evidence="1" type="ORF">E5358_12520</name>
</gene>
<name>A0AC61QMP8_9BACT</name>
<comment type="caution">
    <text evidence="1">The sequence shown here is derived from an EMBL/GenBank/DDBJ whole genome shotgun (WGS) entry which is preliminary data.</text>
</comment>
<reference evidence="1" key="1">
    <citation type="submission" date="2019-04" db="EMBL/GenBank/DDBJ databases">
        <title>Microbes associate with the intestines of laboratory mice.</title>
        <authorList>
            <person name="Navarre W."/>
            <person name="Wong E."/>
            <person name="Huang K."/>
            <person name="Tropini C."/>
            <person name="Ng K."/>
            <person name="Yu B."/>
        </authorList>
    </citation>
    <scope>NUCLEOTIDE SEQUENCE</scope>
    <source>
        <strain evidence="1">NM73_A23</strain>
    </source>
</reference>